<gene>
    <name evidence="1" type="ORF">CEXT_719681</name>
</gene>
<evidence type="ECO:0000313" key="1">
    <source>
        <dbReference type="EMBL" id="GIY75836.1"/>
    </source>
</evidence>
<dbReference type="AlphaFoldDB" id="A0AAV4VZV6"/>
<dbReference type="Proteomes" id="UP001054945">
    <property type="component" value="Unassembled WGS sequence"/>
</dbReference>
<comment type="caution">
    <text evidence="1">The sequence shown here is derived from an EMBL/GenBank/DDBJ whole genome shotgun (WGS) entry which is preliminary data.</text>
</comment>
<evidence type="ECO:0000313" key="2">
    <source>
        <dbReference type="Proteomes" id="UP001054945"/>
    </source>
</evidence>
<dbReference type="EMBL" id="BPLR01015396">
    <property type="protein sequence ID" value="GIY75836.1"/>
    <property type="molecule type" value="Genomic_DNA"/>
</dbReference>
<proteinExistence type="predicted"/>
<keyword evidence="2" id="KW-1185">Reference proteome</keyword>
<accession>A0AAV4VZV6</accession>
<protein>
    <submittedName>
        <fullName evidence="1">Uncharacterized protein</fullName>
    </submittedName>
</protein>
<name>A0AAV4VZV6_CAEEX</name>
<sequence>MRPLMEHVAVFCDDTEIPQKVPHSIAHWLTYPPEMSVKISMEESLEAIMGRCRADSIEVPRLKVGRLRYSESILSRLHQQLRIFPDGR</sequence>
<organism evidence="1 2">
    <name type="scientific">Caerostris extrusa</name>
    <name type="common">Bark spider</name>
    <name type="synonym">Caerostris bankana</name>
    <dbReference type="NCBI Taxonomy" id="172846"/>
    <lineage>
        <taxon>Eukaryota</taxon>
        <taxon>Metazoa</taxon>
        <taxon>Ecdysozoa</taxon>
        <taxon>Arthropoda</taxon>
        <taxon>Chelicerata</taxon>
        <taxon>Arachnida</taxon>
        <taxon>Araneae</taxon>
        <taxon>Araneomorphae</taxon>
        <taxon>Entelegynae</taxon>
        <taxon>Araneoidea</taxon>
        <taxon>Araneidae</taxon>
        <taxon>Caerostris</taxon>
    </lineage>
</organism>
<reference evidence="1 2" key="1">
    <citation type="submission" date="2021-06" db="EMBL/GenBank/DDBJ databases">
        <title>Caerostris extrusa draft genome.</title>
        <authorList>
            <person name="Kono N."/>
            <person name="Arakawa K."/>
        </authorList>
    </citation>
    <scope>NUCLEOTIDE SEQUENCE [LARGE SCALE GENOMIC DNA]</scope>
</reference>